<keyword evidence="3" id="KW-0285">Flavoprotein</keyword>
<dbReference type="SUPFAM" id="SSF51971">
    <property type="entry name" value="Nucleotide-binding domain"/>
    <property type="match status" value="1"/>
</dbReference>
<evidence type="ECO:0000256" key="1">
    <source>
        <dbReference type="ARBA" id="ARBA00001974"/>
    </source>
</evidence>
<evidence type="ECO:0000256" key="6">
    <source>
        <dbReference type="ARBA" id="ARBA00039101"/>
    </source>
</evidence>
<accession>A0ABV8KKU5</accession>
<dbReference type="SUPFAM" id="SSF54373">
    <property type="entry name" value="FAD-linked reductases, C-terminal domain"/>
    <property type="match status" value="1"/>
</dbReference>
<comment type="caution">
    <text evidence="10">The sequence shown here is derived from an EMBL/GenBank/DDBJ whole genome shotgun (WGS) entry which is preliminary data.</text>
</comment>
<evidence type="ECO:0000313" key="10">
    <source>
        <dbReference type="EMBL" id="MFC4106718.1"/>
    </source>
</evidence>
<sequence>MVTSGETDVIVVGAGVVGLTTAIRLAEAGLSVRVLADQPPERTTSASAGASWGPYMVSDPRVLHWSEQTRLTLEKIAEDPHSGVRLVRGLEVAPYPVDPPLWALGVQDFELCRPEELPPPYVCGWRYTIPLVDMPRYLGYLIRRLDAVGVAVEIGVIGSFRELVGRARTMVNCTGLGSRHLVPDDEVFPTRGQLVIVDNPGIDSFFQDHAENEELTYFLPHGDHVVLGGSALQRSDSLEPDRVAARAIIERCAAVEPRLRQARVREIRVGLRPSRSRVRVERDVVDGVPIIHNYGHGGSGLTLSWGCADEVLTLSGLQ</sequence>
<dbReference type="GO" id="GO:0016491">
    <property type="term" value="F:oxidoreductase activity"/>
    <property type="evidence" value="ECO:0007669"/>
    <property type="project" value="UniProtKB-KW"/>
</dbReference>
<dbReference type="PANTHER" id="PTHR11530">
    <property type="entry name" value="D-AMINO ACID OXIDASE"/>
    <property type="match status" value="1"/>
</dbReference>
<dbReference type="PANTHER" id="PTHR11530:SF11">
    <property type="entry name" value="D-ASPARTATE OXIDASE"/>
    <property type="match status" value="1"/>
</dbReference>
<evidence type="ECO:0000256" key="3">
    <source>
        <dbReference type="ARBA" id="ARBA00022630"/>
    </source>
</evidence>
<reference evidence="11" key="1">
    <citation type="journal article" date="2019" name="Int. J. Syst. Evol. Microbiol.">
        <title>The Global Catalogue of Microorganisms (GCM) 10K type strain sequencing project: providing services to taxonomists for standard genome sequencing and annotation.</title>
        <authorList>
            <consortium name="The Broad Institute Genomics Platform"/>
            <consortium name="The Broad Institute Genome Sequencing Center for Infectious Disease"/>
            <person name="Wu L."/>
            <person name="Ma J."/>
        </authorList>
    </citation>
    <scope>NUCLEOTIDE SEQUENCE [LARGE SCALE GENOMIC DNA]</scope>
    <source>
        <strain evidence="11">2902at01</strain>
    </source>
</reference>
<keyword evidence="4" id="KW-0274">FAD</keyword>
<comment type="cofactor">
    <cofactor evidence="1">
        <name>FAD</name>
        <dbReference type="ChEBI" id="CHEBI:57692"/>
    </cofactor>
</comment>
<evidence type="ECO:0000256" key="5">
    <source>
        <dbReference type="ARBA" id="ARBA00023002"/>
    </source>
</evidence>
<organism evidence="10 11">
    <name type="scientific">Micromonospora zhanjiangensis</name>
    <dbReference type="NCBI Taxonomy" id="1522057"/>
    <lineage>
        <taxon>Bacteria</taxon>
        <taxon>Bacillati</taxon>
        <taxon>Actinomycetota</taxon>
        <taxon>Actinomycetes</taxon>
        <taxon>Micromonosporales</taxon>
        <taxon>Micromonosporaceae</taxon>
        <taxon>Micromonospora</taxon>
    </lineage>
</organism>
<dbReference type="Proteomes" id="UP001595868">
    <property type="component" value="Unassembled WGS sequence"/>
</dbReference>
<evidence type="ECO:0000256" key="8">
    <source>
        <dbReference type="ARBA" id="ARBA00049547"/>
    </source>
</evidence>
<proteinExistence type="inferred from homology"/>
<dbReference type="PROSITE" id="PS00677">
    <property type="entry name" value="DAO"/>
    <property type="match status" value="1"/>
</dbReference>
<gene>
    <name evidence="10" type="ORF">ACFOX0_12360</name>
</gene>
<dbReference type="EMBL" id="JBHSBN010000007">
    <property type="protein sequence ID" value="MFC4106718.1"/>
    <property type="molecule type" value="Genomic_DNA"/>
</dbReference>
<evidence type="ECO:0000256" key="7">
    <source>
        <dbReference type="ARBA" id="ARBA00039751"/>
    </source>
</evidence>
<dbReference type="InterPro" id="IPR006181">
    <property type="entry name" value="D-amino_acid_oxidase_CS"/>
</dbReference>
<dbReference type="RefSeq" id="WP_377544939.1">
    <property type="nucleotide sequence ID" value="NZ_JBHSBN010000007.1"/>
</dbReference>
<dbReference type="InterPro" id="IPR006076">
    <property type="entry name" value="FAD-dep_OxRdtase"/>
</dbReference>
<keyword evidence="11" id="KW-1185">Reference proteome</keyword>
<evidence type="ECO:0000256" key="2">
    <source>
        <dbReference type="ARBA" id="ARBA00006730"/>
    </source>
</evidence>
<protein>
    <recommendedName>
        <fullName evidence="7">D-amino-acid oxidase</fullName>
        <ecNumber evidence="6">1.4.3.3</ecNumber>
    </recommendedName>
</protein>
<name>A0ABV8KKU5_9ACTN</name>
<dbReference type="InterPro" id="IPR023209">
    <property type="entry name" value="DAO"/>
</dbReference>
<dbReference type="Gene3D" id="3.40.50.720">
    <property type="entry name" value="NAD(P)-binding Rossmann-like Domain"/>
    <property type="match status" value="1"/>
</dbReference>
<evidence type="ECO:0000259" key="9">
    <source>
        <dbReference type="Pfam" id="PF01266"/>
    </source>
</evidence>
<dbReference type="PIRSF" id="PIRSF000189">
    <property type="entry name" value="D-aa_oxidase"/>
    <property type="match status" value="1"/>
</dbReference>
<dbReference type="Pfam" id="PF01266">
    <property type="entry name" value="DAO"/>
    <property type="match status" value="1"/>
</dbReference>
<dbReference type="EC" id="1.4.3.3" evidence="6"/>
<keyword evidence="5 10" id="KW-0560">Oxidoreductase</keyword>
<comment type="similarity">
    <text evidence="2">Belongs to the DAMOX/DASOX family.</text>
</comment>
<evidence type="ECO:0000256" key="4">
    <source>
        <dbReference type="ARBA" id="ARBA00022827"/>
    </source>
</evidence>
<dbReference type="PRINTS" id="PR00411">
    <property type="entry name" value="PNDRDTASEI"/>
</dbReference>
<feature type="domain" description="FAD dependent oxidoreductase" evidence="9">
    <location>
        <begin position="8"/>
        <end position="311"/>
    </location>
</feature>
<dbReference type="Gene3D" id="3.30.9.10">
    <property type="entry name" value="D-Amino Acid Oxidase, subunit A, domain 2"/>
    <property type="match status" value="1"/>
</dbReference>
<evidence type="ECO:0000313" key="11">
    <source>
        <dbReference type="Proteomes" id="UP001595868"/>
    </source>
</evidence>
<comment type="catalytic activity">
    <reaction evidence="8">
        <text>a D-alpha-amino acid + O2 + H2O = a 2-oxocarboxylate + H2O2 + NH4(+)</text>
        <dbReference type="Rhea" id="RHEA:21816"/>
        <dbReference type="ChEBI" id="CHEBI:15377"/>
        <dbReference type="ChEBI" id="CHEBI:15379"/>
        <dbReference type="ChEBI" id="CHEBI:16240"/>
        <dbReference type="ChEBI" id="CHEBI:28938"/>
        <dbReference type="ChEBI" id="CHEBI:35179"/>
        <dbReference type="ChEBI" id="CHEBI:59871"/>
        <dbReference type="EC" id="1.4.3.3"/>
    </reaction>
    <physiologicalReaction direction="left-to-right" evidence="8">
        <dbReference type="Rhea" id="RHEA:21817"/>
    </physiologicalReaction>
</comment>